<dbReference type="InterPro" id="IPR036875">
    <property type="entry name" value="Znf_CCHC_sf"/>
</dbReference>
<dbReference type="GO" id="GO:0006508">
    <property type="term" value="P:proteolysis"/>
    <property type="evidence" value="ECO:0007669"/>
    <property type="project" value="InterPro"/>
</dbReference>
<dbReference type="SUPFAM" id="SSF57756">
    <property type="entry name" value="Retrovirus zinc finger-like domains"/>
    <property type="match status" value="1"/>
</dbReference>
<evidence type="ECO:0000256" key="6">
    <source>
        <dbReference type="SAM" id="Coils"/>
    </source>
</evidence>
<sequence length="740" mass="83302">MADDLAVEELLRTPVEDDRECEQLMEGPPDAQVRKTMCKTESEKGNIMAKIEKSLKIIEIECDNALGKRLRTTEPLRCEVVDAVKRQIRVSAQSIKNLIDQIQCMCEVASSTAREDDLMELLEVAGLSSASNLEQCLEERMLHRELVEAVSLELQCSERELKERVKELKELNAAQERKIEELETENKVLTNRVKALGNNERLLSTEGEANQPRVPVLKRKDNQSFQSGSNSRSSMPTSSTLWPRKSCTETASEEQHSSDTGQLHIKTGKDSDPFVGIQCPTDLTTEYIKMNALPEVKPFGGKEKESFRRFLNSFMIKYPPTLWDDKSRIQLLESFLVKEALIVFETLPKAVQDGTFDGVVNAMKERLLEDSNSRCLKAMSELRTLAIREGQSIGEFCLVLEKIAGRAFPDSPPEVASLQKAEILSRQLARWNGSHILMEAIECNARSEVYEKVKEAALRLERNRMIAEEVTSASRRVHSKTEFRLQEMQRHRDSSGSLQRSQASDDYRANRSTEEASNTAGGNKKSEKVIIKDGKCFKCGKEGHFAKNCRVTSHQTGMTKPEQPQPVTTANANRKSFSTFLDSVFMKVRIMEMDIHALLDTGSETSIVPLEIFRRARERGVDIDHFVERIPGIDVVVRNASGQPMKFVDTIRMNVTLQNTCKPVCLHVSDDLQDMLILGTNALELFGLTLAKKVAFDEVPAMQELGCQDKDNEAYPVRRQGILIAGLSRRVLADKTVGRC</sequence>
<protein>
    <submittedName>
        <fullName evidence="11">CCHC-type domain-containing protein</fullName>
    </submittedName>
</protein>
<keyword evidence="4" id="KW-0255">Endonuclease</keyword>
<feature type="compositionally biased region" description="Basic and acidic residues" evidence="7">
    <location>
        <begin position="479"/>
        <end position="494"/>
    </location>
</feature>
<evidence type="ECO:0000256" key="5">
    <source>
        <dbReference type="PROSITE-ProRule" id="PRU00047"/>
    </source>
</evidence>
<evidence type="ECO:0000313" key="9">
    <source>
        <dbReference type="EMBL" id="VDP56931.1"/>
    </source>
</evidence>
<accession>A0A183GUE7</accession>
<dbReference type="SMART" id="SM00343">
    <property type="entry name" value="ZnF_C2HC"/>
    <property type="match status" value="1"/>
</dbReference>
<dbReference type="AlphaFoldDB" id="A0A183GUE7"/>
<dbReference type="InterPro" id="IPR001969">
    <property type="entry name" value="Aspartic_peptidase_AS"/>
</dbReference>
<dbReference type="PROSITE" id="PS50158">
    <property type="entry name" value="ZF_CCHC"/>
    <property type="match status" value="1"/>
</dbReference>
<dbReference type="Gene3D" id="4.10.60.10">
    <property type="entry name" value="Zinc finger, CCHC-type"/>
    <property type="match status" value="1"/>
</dbReference>
<dbReference type="InterPro" id="IPR001878">
    <property type="entry name" value="Znf_CCHC"/>
</dbReference>
<accession>A0A3P8EJS4</accession>
<gene>
    <name evidence="9" type="ORF">HPBE_LOCUS26316</name>
</gene>
<feature type="domain" description="CCHC-type" evidence="8">
    <location>
        <begin position="535"/>
        <end position="550"/>
    </location>
</feature>
<evidence type="ECO:0000256" key="4">
    <source>
        <dbReference type="ARBA" id="ARBA00022759"/>
    </source>
</evidence>
<keyword evidence="6" id="KW-0175">Coiled coil</keyword>
<dbReference type="WBParaSite" id="HPBE_0002631701-mRNA-1">
    <property type="protein sequence ID" value="HPBE_0002631701-mRNA-1"/>
    <property type="gene ID" value="HPBE_0002631701"/>
</dbReference>
<reference evidence="11" key="2">
    <citation type="submission" date="2019-09" db="UniProtKB">
        <authorList>
            <consortium name="WormBaseParasite"/>
        </authorList>
    </citation>
    <scope>IDENTIFICATION</scope>
</reference>
<proteinExistence type="predicted"/>
<evidence type="ECO:0000313" key="11">
    <source>
        <dbReference type="WBParaSite" id="HPBE_0002631701-mRNA-1"/>
    </source>
</evidence>
<dbReference type="PROSITE" id="PS00141">
    <property type="entry name" value="ASP_PROTEASE"/>
    <property type="match status" value="1"/>
</dbReference>
<keyword evidence="5" id="KW-0479">Metal-binding</keyword>
<dbReference type="SUPFAM" id="SSF50630">
    <property type="entry name" value="Acid proteases"/>
    <property type="match status" value="1"/>
</dbReference>
<dbReference type="OrthoDB" id="5873806at2759"/>
<keyword evidence="2" id="KW-0548">Nucleotidyltransferase</keyword>
<feature type="compositionally biased region" description="Low complexity" evidence="7">
    <location>
        <begin position="223"/>
        <end position="239"/>
    </location>
</feature>
<dbReference type="Pfam" id="PF00098">
    <property type="entry name" value="zf-CCHC"/>
    <property type="match status" value="1"/>
</dbReference>
<evidence type="ECO:0000256" key="3">
    <source>
        <dbReference type="ARBA" id="ARBA00022722"/>
    </source>
</evidence>
<dbReference type="PANTHER" id="PTHR37984:SF5">
    <property type="entry name" value="PROTEIN NYNRIN-LIKE"/>
    <property type="match status" value="1"/>
</dbReference>
<keyword evidence="3" id="KW-0540">Nuclease</keyword>
<dbReference type="GO" id="GO:0016779">
    <property type="term" value="F:nucleotidyltransferase activity"/>
    <property type="evidence" value="ECO:0007669"/>
    <property type="project" value="UniProtKB-KW"/>
</dbReference>
<name>A0A183GUE7_HELPZ</name>
<keyword evidence="5" id="KW-0862">Zinc</keyword>
<keyword evidence="1" id="KW-0808">Transferase</keyword>
<organism evidence="10 11">
    <name type="scientific">Heligmosomoides polygyrus</name>
    <name type="common">Parasitic roundworm</name>
    <dbReference type="NCBI Taxonomy" id="6339"/>
    <lineage>
        <taxon>Eukaryota</taxon>
        <taxon>Metazoa</taxon>
        <taxon>Ecdysozoa</taxon>
        <taxon>Nematoda</taxon>
        <taxon>Chromadorea</taxon>
        <taxon>Rhabditida</taxon>
        <taxon>Rhabditina</taxon>
        <taxon>Rhabditomorpha</taxon>
        <taxon>Strongyloidea</taxon>
        <taxon>Heligmosomidae</taxon>
        <taxon>Heligmosomoides</taxon>
    </lineage>
</organism>
<evidence type="ECO:0000259" key="8">
    <source>
        <dbReference type="PROSITE" id="PS50158"/>
    </source>
</evidence>
<evidence type="ECO:0000313" key="10">
    <source>
        <dbReference type="Proteomes" id="UP000050761"/>
    </source>
</evidence>
<feature type="coiled-coil region" evidence="6">
    <location>
        <begin position="151"/>
        <end position="199"/>
    </location>
</feature>
<evidence type="ECO:0000256" key="1">
    <source>
        <dbReference type="ARBA" id="ARBA00022679"/>
    </source>
</evidence>
<evidence type="ECO:0000256" key="2">
    <source>
        <dbReference type="ARBA" id="ARBA00022695"/>
    </source>
</evidence>
<dbReference type="PANTHER" id="PTHR37984">
    <property type="entry name" value="PROTEIN CBG26694"/>
    <property type="match status" value="1"/>
</dbReference>
<dbReference type="InterPro" id="IPR050951">
    <property type="entry name" value="Retrovirus_Pol_polyprotein"/>
</dbReference>
<dbReference type="Proteomes" id="UP000050761">
    <property type="component" value="Unassembled WGS sequence"/>
</dbReference>
<feature type="region of interest" description="Disordered" evidence="7">
    <location>
        <begin position="471"/>
        <end position="526"/>
    </location>
</feature>
<dbReference type="GO" id="GO:0003676">
    <property type="term" value="F:nucleic acid binding"/>
    <property type="evidence" value="ECO:0007669"/>
    <property type="project" value="InterPro"/>
</dbReference>
<evidence type="ECO:0000256" key="7">
    <source>
        <dbReference type="SAM" id="MobiDB-lite"/>
    </source>
</evidence>
<dbReference type="GO" id="GO:0019899">
    <property type="term" value="F:enzyme binding"/>
    <property type="evidence" value="ECO:0007669"/>
    <property type="project" value="UniProtKB-ARBA"/>
</dbReference>
<dbReference type="CDD" id="cd00303">
    <property type="entry name" value="retropepsin_like"/>
    <property type="match status" value="1"/>
</dbReference>
<feature type="region of interest" description="Disordered" evidence="7">
    <location>
        <begin position="202"/>
        <end position="269"/>
    </location>
</feature>
<keyword evidence="10" id="KW-1185">Reference proteome</keyword>
<dbReference type="Gene3D" id="2.40.70.10">
    <property type="entry name" value="Acid Proteases"/>
    <property type="match status" value="1"/>
</dbReference>
<keyword evidence="5" id="KW-0863">Zinc-finger</keyword>
<dbReference type="GO" id="GO:0005737">
    <property type="term" value="C:cytoplasm"/>
    <property type="evidence" value="ECO:0007669"/>
    <property type="project" value="UniProtKB-ARBA"/>
</dbReference>
<feature type="compositionally biased region" description="Basic and acidic residues" evidence="7">
    <location>
        <begin position="503"/>
        <end position="514"/>
    </location>
</feature>
<dbReference type="GO" id="GO:0004519">
    <property type="term" value="F:endonuclease activity"/>
    <property type="evidence" value="ECO:0007669"/>
    <property type="project" value="UniProtKB-KW"/>
</dbReference>
<dbReference type="GO" id="GO:0008270">
    <property type="term" value="F:zinc ion binding"/>
    <property type="evidence" value="ECO:0007669"/>
    <property type="project" value="UniProtKB-KW"/>
</dbReference>
<dbReference type="EMBL" id="UZAH01039692">
    <property type="protein sequence ID" value="VDP56931.1"/>
    <property type="molecule type" value="Genomic_DNA"/>
</dbReference>
<dbReference type="InterPro" id="IPR021109">
    <property type="entry name" value="Peptidase_aspartic_dom_sf"/>
</dbReference>
<reference evidence="9 10" key="1">
    <citation type="submission" date="2018-11" db="EMBL/GenBank/DDBJ databases">
        <authorList>
            <consortium name="Pathogen Informatics"/>
        </authorList>
    </citation>
    <scope>NUCLEOTIDE SEQUENCE [LARGE SCALE GENOMIC DNA]</scope>
</reference>
<keyword evidence="4" id="KW-0378">Hydrolase</keyword>
<dbReference type="GO" id="GO:0004190">
    <property type="term" value="F:aspartic-type endopeptidase activity"/>
    <property type="evidence" value="ECO:0007669"/>
    <property type="project" value="InterPro"/>
</dbReference>